<dbReference type="Gene3D" id="3.90.930.40">
    <property type="match status" value="1"/>
</dbReference>
<dbReference type="Pfam" id="PF21233">
    <property type="entry name" value="WHD_RIOX1"/>
    <property type="match status" value="1"/>
</dbReference>
<feature type="region of interest" description="Disordered" evidence="14">
    <location>
        <begin position="1"/>
        <end position="35"/>
    </location>
</feature>
<evidence type="ECO:0000256" key="1">
    <source>
        <dbReference type="ARBA" id="ARBA00004123"/>
    </source>
</evidence>
<evidence type="ECO:0000256" key="4">
    <source>
        <dbReference type="ARBA" id="ARBA00022723"/>
    </source>
</evidence>
<feature type="domain" description="JmjC" evidence="15">
    <location>
        <begin position="90"/>
        <end position="229"/>
    </location>
</feature>
<evidence type="ECO:0000256" key="13">
    <source>
        <dbReference type="RuleBase" id="RU366061"/>
    </source>
</evidence>
<dbReference type="WBParaSite" id="ACAC_0000785501-mRNA-1">
    <property type="protein sequence ID" value="ACAC_0000785501-mRNA-1"/>
    <property type="gene ID" value="ACAC_0000785501"/>
</dbReference>
<evidence type="ECO:0000256" key="10">
    <source>
        <dbReference type="ARBA" id="ARBA00023163"/>
    </source>
</evidence>
<dbReference type="GO" id="GO:0005506">
    <property type="term" value="F:iron ion binding"/>
    <property type="evidence" value="ECO:0007669"/>
    <property type="project" value="UniProtKB-UniRule"/>
</dbReference>
<evidence type="ECO:0000256" key="12">
    <source>
        <dbReference type="ARBA" id="ARBA00047915"/>
    </source>
</evidence>
<keyword evidence="8 13" id="KW-0408">Iron</keyword>
<evidence type="ECO:0000256" key="2">
    <source>
        <dbReference type="ARBA" id="ARBA00010309"/>
    </source>
</evidence>
<proteinExistence type="inferred from homology"/>
<dbReference type="InterPro" id="IPR003347">
    <property type="entry name" value="JmjC_dom"/>
</dbReference>
<feature type="compositionally biased region" description="Acidic residues" evidence="14">
    <location>
        <begin position="9"/>
        <end position="18"/>
    </location>
</feature>
<sequence length="477" mass="55062">LLHSQSISDESDEDEGVLDDSTSLLDDEESDEEANLGEYREATVFQNYLEYGTNINIAEYKDGVRFTINGIGRVYPSHLRGHIAVGRSVQFVNPQTFDDRVWYFCEVLQELFGCFIGANTYLTPAGSSGFAPHWDDIDAFLLQLEGRKYWKVYAPDSVSDELPRESSGNFTDGDLKNRKPTFEGWIDAGDLLYIPRGFIHQVGFQYKIKEWIRMIYHHHKLLGKLQERKVLRLFHASLFYIILTKTLEWVMPPDGNNWNVLEVPEAITTLAKNRWKMRKSLPVGMLDMGGVADIDYRLDEHFEKKYAALDRHITALRSFLKKLRDGGIDIMAAEFMKTALPPMLTAEEKTLSVVGSQPDILHGKLMEFRPSTRVKLIRRHAQRLVFENENDCCIVHRMANSRVYEGRPQQSFSLPNEFIDGFNALSVNYPEWMSLSEMPSDMTREQVKGLCHLLYNHGLIMVQQLPDRVKKNVRRRK</sequence>
<reference evidence="16" key="1">
    <citation type="submission" date="2012-09" db="EMBL/GenBank/DDBJ databases">
        <authorList>
            <person name="Martin A.A."/>
        </authorList>
    </citation>
    <scope>NUCLEOTIDE SEQUENCE</scope>
</reference>
<evidence type="ECO:0000256" key="11">
    <source>
        <dbReference type="ARBA" id="ARBA00023242"/>
    </source>
</evidence>
<dbReference type="Gene3D" id="1.10.10.1500">
    <property type="entry name" value="JmjC domain-containing ribosomal oxygenase (ROX), dimer domain"/>
    <property type="match status" value="1"/>
</dbReference>
<dbReference type="InterPro" id="IPR039994">
    <property type="entry name" value="NO66-like"/>
</dbReference>
<protein>
    <recommendedName>
        <fullName evidence="13">Bifunctional lysine-specific demethylase and histidyl-hydroxylase</fullName>
        <ecNumber evidence="13">1.14.11.27</ecNumber>
    </recommendedName>
</protein>
<name>A0A0K0DBN2_ANGCA</name>
<keyword evidence="4 13" id="KW-0479">Metal-binding</keyword>
<keyword evidence="6 13" id="KW-0223">Dioxygenase</keyword>
<comment type="catalytic activity">
    <reaction evidence="12 13">
        <text>N(6),N(6)-dimethyl-L-lysyl(36)-[histone H3] + 2 2-oxoglutarate + 2 O2 = L-lysyl(36)-[histone H3] + 2 formaldehyde + 2 succinate + 2 CO2</text>
        <dbReference type="Rhea" id="RHEA:42032"/>
        <dbReference type="Rhea" id="RHEA-COMP:9785"/>
        <dbReference type="Rhea" id="RHEA-COMP:9787"/>
        <dbReference type="ChEBI" id="CHEBI:15379"/>
        <dbReference type="ChEBI" id="CHEBI:16526"/>
        <dbReference type="ChEBI" id="CHEBI:16810"/>
        <dbReference type="ChEBI" id="CHEBI:16842"/>
        <dbReference type="ChEBI" id="CHEBI:29969"/>
        <dbReference type="ChEBI" id="CHEBI:30031"/>
        <dbReference type="ChEBI" id="CHEBI:61976"/>
        <dbReference type="EC" id="1.14.11.27"/>
    </reaction>
</comment>
<feature type="compositionally biased region" description="Acidic residues" evidence="14">
    <location>
        <begin position="25"/>
        <end position="35"/>
    </location>
</feature>
<dbReference type="Proteomes" id="UP000035642">
    <property type="component" value="Unassembled WGS sequence"/>
</dbReference>
<evidence type="ECO:0000256" key="8">
    <source>
        <dbReference type="ARBA" id="ARBA00023004"/>
    </source>
</evidence>
<comment type="cofactor">
    <cofactor evidence="13">
        <name>Fe(2+)</name>
        <dbReference type="ChEBI" id="CHEBI:29033"/>
    </cofactor>
    <text evidence="13">Binds 1 Fe(2+) ion per subunit.</text>
</comment>
<keyword evidence="10 13" id="KW-0804">Transcription</keyword>
<evidence type="ECO:0000259" key="15">
    <source>
        <dbReference type="PROSITE" id="PS51184"/>
    </source>
</evidence>
<evidence type="ECO:0000313" key="16">
    <source>
        <dbReference type="Proteomes" id="UP000035642"/>
    </source>
</evidence>
<dbReference type="PROSITE" id="PS51184">
    <property type="entry name" value="JMJC"/>
    <property type="match status" value="1"/>
</dbReference>
<comment type="similarity">
    <text evidence="2">Belongs to the ROX family. NO66 subfamily.</text>
</comment>
<dbReference type="Pfam" id="PF08007">
    <property type="entry name" value="JmjC_2"/>
    <property type="match status" value="1"/>
</dbReference>
<keyword evidence="7 13" id="KW-0560">Oxidoreductase</keyword>
<evidence type="ECO:0000313" key="17">
    <source>
        <dbReference type="WBParaSite" id="ACAC_0000785501-mRNA-1"/>
    </source>
</evidence>
<dbReference type="GO" id="GO:0005730">
    <property type="term" value="C:nucleolus"/>
    <property type="evidence" value="ECO:0007669"/>
    <property type="project" value="TreeGrafter"/>
</dbReference>
<evidence type="ECO:0000256" key="3">
    <source>
        <dbReference type="ARBA" id="ARBA00022491"/>
    </source>
</evidence>
<evidence type="ECO:0000256" key="9">
    <source>
        <dbReference type="ARBA" id="ARBA00023015"/>
    </source>
</evidence>
<dbReference type="EC" id="1.14.11.27" evidence="13"/>
<dbReference type="GO" id="GO:0140680">
    <property type="term" value="F:histone H3K36me/H3K36me2 demethylase activity"/>
    <property type="evidence" value="ECO:0007669"/>
    <property type="project" value="UniProtKB-EC"/>
</dbReference>
<dbReference type="FunFam" id="3.90.930.40:FF:000001">
    <property type="entry name" value="ribosomal oxygenase 1 isoform X1"/>
    <property type="match status" value="1"/>
</dbReference>
<accession>A0A0K0DBN2</accession>
<dbReference type="Gene3D" id="2.60.120.650">
    <property type="entry name" value="Cupin"/>
    <property type="match status" value="1"/>
</dbReference>
<dbReference type="InterPro" id="IPR049043">
    <property type="entry name" value="WHD_RIOX1"/>
</dbReference>
<organism evidence="16 17">
    <name type="scientific">Angiostrongylus cantonensis</name>
    <name type="common">Rat lungworm</name>
    <dbReference type="NCBI Taxonomy" id="6313"/>
    <lineage>
        <taxon>Eukaryota</taxon>
        <taxon>Metazoa</taxon>
        <taxon>Ecdysozoa</taxon>
        <taxon>Nematoda</taxon>
        <taxon>Chromadorea</taxon>
        <taxon>Rhabditida</taxon>
        <taxon>Rhabditina</taxon>
        <taxon>Rhabditomorpha</taxon>
        <taxon>Strongyloidea</taxon>
        <taxon>Metastrongylidae</taxon>
        <taxon>Angiostrongylus</taxon>
    </lineage>
</organism>
<keyword evidence="9 13" id="KW-0805">Transcription regulation</keyword>
<reference evidence="17" key="2">
    <citation type="submission" date="2016-04" db="UniProtKB">
        <authorList>
            <consortium name="WormBaseParasite"/>
        </authorList>
    </citation>
    <scope>IDENTIFICATION</scope>
</reference>
<dbReference type="AlphaFoldDB" id="A0A0K0DBN2"/>
<dbReference type="PANTHER" id="PTHR13096">
    <property type="entry name" value="MINA53 MYC INDUCED NUCLEAR ANTIGEN"/>
    <property type="match status" value="1"/>
</dbReference>
<keyword evidence="11 13" id="KW-0539">Nucleus</keyword>
<dbReference type="SUPFAM" id="SSF51197">
    <property type="entry name" value="Clavaminate synthase-like"/>
    <property type="match status" value="1"/>
</dbReference>
<keyword evidence="16" id="KW-1185">Reference proteome</keyword>
<comment type="function">
    <text evidence="13">Oxygenase that can act as both a histone lysine demethylase and a ribosomal histidine hydroxylase.</text>
</comment>
<evidence type="ECO:0000256" key="14">
    <source>
        <dbReference type="SAM" id="MobiDB-lite"/>
    </source>
</evidence>
<comment type="subcellular location">
    <subcellularLocation>
        <location evidence="1 13">Nucleus</location>
    </subcellularLocation>
</comment>
<evidence type="ECO:0000256" key="6">
    <source>
        <dbReference type="ARBA" id="ARBA00022964"/>
    </source>
</evidence>
<keyword evidence="5" id="KW-0156">Chromatin regulator</keyword>
<dbReference type="STRING" id="6313.A0A0K0DBN2"/>
<evidence type="ECO:0000256" key="5">
    <source>
        <dbReference type="ARBA" id="ARBA00022853"/>
    </source>
</evidence>
<evidence type="ECO:0000256" key="7">
    <source>
        <dbReference type="ARBA" id="ARBA00023002"/>
    </source>
</evidence>
<dbReference type="PANTHER" id="PTHR13096:SF8">
    <property type="entry name" value="RIBOSOMAL OXYGENASE 1"/>
    <property type="match status" value="1"/>
</dbReference>
<dbReference type="GO" id="GO:0032453">
    <property type="term" value="F:histone H3K4 demethylase activity"/>
    <property type="evidence" value="ECO:0007669"/>
    <property type="project" value="TreeGrafter"/>
</dbReference>
<keyword evidence="3" id="KW-0678">Repressor</keyword>